<sequence>MADCGELKKKRSYAQGVFTRKANTIDFNLDLLNKHDLLLELSALKSSYEDICNVSFDYIAVMEEEASDFDLDITDVRKRLQECRTKYQDTEVKIKTALWSRCVLDPFNNQKADLKDVFDQAAALQSSRMTLDQYELVRSAIEARMESLEEFVRYWDRHVPAKEVKTMQACLKEHKERSKVTMVALANHMRQSERTVHVNLASGDEAEGGADVGDDGRSSVVGGGTTTAAQPSGTVDSNGTSGRAHDDVVQRAGADPTTNLTTVVTGGASDSRASRPGGPETRFIETLHKGYLSPSTDKVLEPMFLLAFFSFLRCSEFTASTLLYDPSHHASLSDISVLSSDTLIYFLERSKTNQSGQPQPVCLFRLNSLLSPYEPVLDYINSRLACRASP</sequence>
<dbReference type="PANTHER" id="PTHR34605:SF3">
    <property type="entry name" value="P CELL-TYPE AGGLUTINATION PROTEIN MAP4-LIKE-RELATED"/>
    <property type="match status" value="1"/>
</dbReference>
<evidence type="ECO:0000256" key="1">
    <source>
        <dbReference type="SAM" id="MobiDB-lite"/>
    </source>
</evidence>
<evidence type="ECO:0000313" key="2">
    <source>
        <dbReference type="EMBL" id="KAE8294801.1"/>
    </source>
</evidence>
<dbReference type="AlphaFoldDB" id="A0A6G0IU47"/>
<name>A0A6G0IU47_LARCR</name>
<proteinExistence type="predicted"/>
<evidence type="ECO:0000313" key="3">
    <source>
        <dbReference type="Proteomes" id="UP000424527"/>
    </source>
</evidence>
<dbReference type="PANTHER" id="PTHR34605">
    <property type="entry name" value="PHAGE_INTEGRASE DOMAIN-CONTAINING PROTEIN"/>
    <property type="match status" value="1"/>
</dbReference>
<organism evidence="2 3">
    <name type="scientific">Larimichthys crocea</name>
    <name type="common">Large yellow croaker</name>
    <name type="synonym">Pseudosciaena crocea</name>
    <dbReference type="NCBI Taxonomy" id="215358"/>
    <lineage>
        <taxon>Eukaryota</taxon>
        <taxon>Metazoa</taxon>
        <taxon>Chordata</taxon>
        <taxon>Craniata</taxon>
        <taxon>Vertebrata</taxon>
        <taxon>Euteleostomi</taxon>
        <taxon>Actinopterygii</taxon>
        <taxon>Neopterygii</taxon>
        <taxon>Teleostei</taxon>
        <taxon>Neoteleostei</taxon>
        <taxon>Acanthomorphata</taxon>
        <taxon>Eupercaria</taxon>
        <taxon>Sciaenidae</taxon>
        <taxon>Larimichthys</taxon>
    </lineage>
</organism>
<feature type="region of interest" description="Disordered" evidence="1">
    <location>
        <begin position="204"/>
        <end position="281"/>
    </location>
</feature>
<accession>A0A6G0IU47</accession>
<comment type="caution">
    <text evidence="2">The sequence shown here is derived from an EMBL/GenBank/DDBJ whole genome shotgun (WGS) entry which is preliminary data.</text>
</comment>
<keyword evidence="3" id="KW-1185">Reference proteome</keyword>
<dbReference type="Proteomes" id="UP000424527">
    <property type="component" value="Unassembled WGS sequence"/>
</dbReference>
<gene>
    <name evidence="2" type="ORF">D5F01_LYC05718</name>
</gene>
<dbReference type="InterPro" id="IPR052925">
    <property type="entry name" value="Phage_Integrase-like_Recomb"/>
</dbReference>
<feature type="compositionally biased region" description="Polar residues" evidence="1">
    <location>
        <begin position="230"/>
        <end position="241"/>
    </location>
</feature>
<reference evidence="2 3" key="1">
    <citation type="submission" date="2019-07" db="EMBL/GenBank/DDBJ databases">
        <title>Chromosome genome assembly for large yellow croaker.</title>
        <authorList>
            <person name="Xiao S."/>
        </authorList>
    </citation>
    <scope>NUCLEOTIDE SEQUENCE [LARGE SCALE GENOMIC DNA]</scope>
    <source>
        <strain evidence="2">JMULYC20181020</strain>
        <tissue evidence="2">Muscle</tissue>
    </source>
</reference>
<dbReference type="EMBL" id="REGW02000006">
    <property type="protein sequence ID" value="KAE8294801.1"/>
    <property type="molecule type" value="Genomic_DNA"/>
</dbReference>
<protein>
    <submittedName>
        <fullName evidence="2">Uncharacterized protein</fullName>
    </submittedName>
</protein>